<dbReference type="EMBL" id="JAVDVQ010000053">
    <property type="protein sequence ID" value="MDR7085135.1"/>
    <property type="molecule type" value="Genomic_DNA"/>
</dbReference>
<accession>A0ABU1UJ29</accession>
<evidence type="ECO:0000259" key="2">
    <source>
        <dbReference type="Pfam" id="PF04248"/>
    </source>
</evidence>
<dbReference type="PANTHER" id="PTHR34310">
    <property type="entry name" value="DUF427 DOMAIN PROTEIN (AFU_ORTHOLOGUE AFUA_3G02220)"/>
    <property type="match status" value="1"/>
</dbReference>
<comment type="caution">
    <text evidence="3">The sequence shown here is derived from an EMBL/GenBank/DDBJ whole genome shotgun (WGS) entry which is preliminary data.</text>
</comment>
<feature type="compositionally biased region" description="Low complexity" evidence="1">
    <location>
        <begin position="274"/>
        <end position="291"/>
    </location>
</feature>
<dbReference type="Proteomes" id="UP001252243">
    <property type="component" value="Unassembled WGS sequence"/>
</dbReference>
<feature type="region of interest" description="Disordered" evidence="1">
    <location>
        <begin position="271"/>
        <end position="291"/>
    </location>
</feature>
<feature type="domain" description="DUF427" evidence="2">
    <location>
        <begin position="167"/>
        <end position="258"/>
    </location>
</feature>
<dbReference type="RefSeq" id="WP_310062626.1">
    <property type="nucleotide sequence ID" value="NZ_JAVDVQ010000053.1"/>
</dbReference>
<dbReference type="InterPro" id="IPR038694">
    <property type="entry name" value="DUF427_sf"/>
</dbReference>
<proteinExistence type="predicted"/>
<evidence type="ECO:0000313" key="4">
    <source>
        <dbReference type="Proteomes" id="UP001252243"/>
    </source>
</evidence>
<keyword evidence="4" id="KW-1185">Reference proteome</keyword>
<gene>
    <name evidence="3" type="ORF">J2X01_004455</name>
</gene>
<dbReference type="PANTHER" id="PTHR34310:SF9">
    <property type="entry name" value="BLR5716 PROTEIN"/>
    <property type="match status" value="1"/>
</dbReference>
<dbReference type="Gene3D" id="2.170.150.40">
    <property type="entry name" value="Domain of unknown function (DUF427)"/>
    <property type="match status" value="1"/>
</dbReference>
<protein>
    <submittedName>
        <fullName evidence="3">Uncharacterized protein (DUF427 family)</fullName>
    </submittedName>
</protein>
<name>A0ABU1UJ29_9MICC</name>
<dbReference type="InterPro" id="IPR007361">
    <property type="entry name" value="DUF427"/>
</dbReference>
<evidence type="ECO:0000313" key="3">
    <source>
        <dbReference type="EMBL" id="MDR7085135.1"/>
    </source>
</evidence>
<sequence>MATKLSQLIMGTIPQLRYEPTAKRVRASLGRDTVVDTLQACLVWEPRRITPIFAVPEQELHAELTAPALPAAPVEEHPFALREGAAPTTLDPQTAFGRHTIAGEELDVVTATTTASRAAFRPEDPDLAGYVVLNFNPFNWLEDDEEIIGHPRDPFHRVDIRASSVDVEVALDGVSLARTNGAQLLYETLLPVRYYIPPADVRLDLLEESPKRTVCPYKGEASYWSYPGSGKGRNIAWGYDRRFLDAAQIHGLISFFNERVDLTVGGVLQPRPVSPWSRPDGPSGPSGPVAP</sequence>
<dbReference type="Pfam" id="PF04248">
    <property type="entry name" value="NTP_transf_9"/>
    <property type="match status" value="1"/>
</dbReference>
<reference evidence="3 4" key="1">
    <citation type="submission" date="2023-07" db="EMBL/GenBank/DDBJ databases">
        <title>Sorghum-associated microbial communities from plants grown in Nebraska, USA.</title>
        <authorList>
            <person name="Schachtman D."/>
        </authorList>
    </citation>
    <scope>NUCLEOTIDE SEQUENCE [LARGE SCALE GENOMIC DNA]</scope>
    <source>
        <strain evidence="3 4">BE167</strain>
    </source>
</reference>
<evidence type="ECO:0000256" key="1">
    <source>
        <dbReference type="SAM" id="MobiDB-lite"/>
    </source>
</evidence>
<organism evidence="3 4">
    <name type="scientific">Arthrobacter ginsengisoli</name>
    <dbReference type="NCBI Taxonomy" id="1356565"/>
    <lineage>
        <taxon>Bacteria</taxon>
        <taxon>Bacillati</taxon>
        <taxon>Actinomycetota</taxon>
        <taxon>Actinomycetes</taxon>
        <taxon>Micrococcales</taxon>
        <taxon>Micrococcaceae</taxon>
        <taxon>Arthrobacter</taxon>
    </lineage>
</organism>